<organism evidence="4 5">
    <name type="scientific">Aaosphaeria arxii CBS 175.79</name>
    <dbReference type="NCBI Taxonomy" id="1450172"/>
    <lineage>
        <taxon>Eukaryota</taxon>
        <taxon>Fungi</taxon>
        <taxon>Dikarya</taxon>
        <taxon>Ascomycota</taxon>
        <taxon>Pezizomycotina</taxon>
        <taxon>Dothideomycetes</taxon>
        <taxon>Pleosporomycetidae</taxon>
        <taxon>Pleosporales</taxon>
        <taxon>Pleosporales incertae sedis</taxon>
        <taxon>Aaosphaeria</taxon>
    </lineage>
</organism>
<comment type="similarity">
    <text evidence="1">Belongs to the LTO1 family.</text>
</comment>
<dbReference type="InterPro" id="IPR019191">
    <property type="entry name" value="Essential_protein_Yae1_N"/>
</dbReference>
<evidence type="ECO:0000313" key="4">
    <source>
        <dbReference type="EMBL" id="KAF2018063.1"/>
    </source>
</evidence>
<feature type="domain" description="Essential protein Yae1 N-terminal" evidence="3">
    <location>
        <begin position="34"/>
        <end position="71"/>
    </location>
</feature>
<reference evidence="4" key="1">
    <citation type="journal article" date="2020" name="Stud. Mycol.">
        <title>101 Dothideomycetes genomes: a test case for predicting lifestyles and emergence of pathogens.</title>
        <authorList>
            <person name="Haridas S."/>
            <person name="Albert R."/>
            <person name="Binder M."/>
            <person name="Bloem J."/>
            <person name="Labutti K."/>
            <person name="Salamov A."/>
            <person name="Andreopoulos B."/>
            <person name="Baker S."/>
            <person name="Barry K."/>
            <person name="Bills G."/>
            <person name="Bluhm B."/>
            <person name="Cannon C."/>
            <person name="Castanera R."/>
            <person name="Culley D."/>
            <person name="Daum C."/>
            <person name="Ezra D."/>
            <person name="Gonzalez J."/>
            <person name="Henrissat B."/>
            <person name="Kuo A."/>
            <person name="Liang C."/>
            <person name="Lipzen A."/>
            <person name="Lutzoni F."/>
            <person name="Magnuson J."/>
            <person name="Mondo S."/>
            <person name="Nolan M."/>
            <person name="Ohm R."/>
            <person name="Pangilinan J."/>
            <person name="Park H.-J."/>
            <person name="Ramirez L."/>
            <person name="Alfaro M."/>
            <person name="Sun H."/>
            <person name="Tritt A."/>
            <person name="Yoshinaga Y."/>
            <person name="Zwiers L.-H."/>
            <person name="Turgeon B."/>
            <person name="Goodwin S."/>
            <person name="Spatafora J."/>
            <person name="Crous P."/>
            <person name="Grigoriev I."/>
        </authorList>
    </citation>
    <scope>NUCLEOTIDE SEQUENCE</scope>
    <source>
        <strain evidence="4">CBS 175.79</strain>
    </source>
</reference>
<sequence length="227" mass="24261">MATNPTSQSHHNPTTEDPFDSLLTLEDNLYTAAYSLGVSDGAHAGRIEGRIFGLEKGFEKFASMGELHGRACVWGSRIPSLVKTPTTTASQVNDADDGQLATEGKEGKGGDGEAKGLPELKETERLRRNVSTLHGLTDPLTFSTLNTEDAVADFDDRFKRAGAKAKIIERSVSESDAQQQQQISGSQGPSSAKTAGPKKGRSVKILGETKKGKDDSMEDFSGSRFLA</sequence>
<dbReference type="RefSeq" id="XP_033386402.1">
    <property type="nucleotide sequence ID" value="XM_033533761.1"/>
</dbReference>
<dbReference type="AlphaFoldDB" id="A0A6A5XYQ8"/>
<dbReference type="PANTHER" id="PTHR28532:SF1">
    <property type="entry name" value="ORAL CANCER OVEREXPRESSED 1"/>
    <property type="match status" value="1"/>
</dbReference>
<evidence type="ECO:0000256" key="2">
    <source>
        <dbReference type="SAM" id="MobiDB-lite"/>
    </source>
</evidence>
<dbReference type="Proteomes" id="UP000799778">
    <property type="component" value="Unassembled WGS sequence"/>
</dbReference>
<gene>
    <name evidence="4" type="ORF">BU24DRAFT_491107</name>
</gene>
<feature type="region of interest" description="Disordered" evidence="2">
    <location>
        <begin position="1"/>
        <end position="20"/>
    </location>
</feature>
<protein>
    <recommendedName>
        <fullName evidence="3">Essential protein Yae1 N-terminal domain-containing protein</fullName>
    </recommendedName>
</protein>
<proteinExistence type="inferred from homology"/>
<feature type="region of interest" description="Disordered" evidence="2">
    <location>
        <begin position="170"/>
        <end position="227"/>
    </location>
</feature>
<evidence type="ECO:0000256" key="1">
    <source>
        <dbReference type="ARBA" id="ARBA00038090"/>
    </source>
</evidence>
<name>A0A6A5XYQ8_9PLEO</name>
<feature type="compositionally biased region" description="Low complexity" evidence="2">
    <location>
        <begin position="174"/>
        <end position="191"/>
    </location>
</feature>
<evidence type="ECO:0000313" key="5">
    <source>
        <dbReference type="Proteomes" id="UP000799778"/>
    </source>
</evidence>
<feature type="compositionally biased region" description="Polar residues" evidence="2">
    <location>
        <begin position="1"/>
        <end position="12"/>
    </location>
</feature>
<dbReference type="Pfam" id="PF09811">
    <property type="entry name" value="Yae1_N"/>
    <property type="match status" value="1"/>
</dbReference>
<dbReference type="GeneID" id="54291158"/>
<accession>A0A6A5XYQ8</accession>
<keyword evidence="5" id="KW-1185">Reference proteome</keyword>
<dbReference type="InterPro" id="IPR052436">
    <property type="entry name" value="LTO1_adapter"/>
</dbReference>
<feature type="compositionally biased region" description="Basic and acidic residues" evidence="2">
    <location>
        <begin position="103"/>
        <end position="120"/>
    </location>
</feature>
<dbReference type="PANTHER" id="PTHR28532">
    <property type="entry name" value="GEO13458P1"/>
    <property type="match status" value="1"/>
</dbReference>
<dbReference type="OrthoDB" id="48036at2759"/>
<dbReference type="EMBL" id="ML978068">
    <property type="protein sequence ID" value="KAF2018063.1"/>
    <property type="molecule type" value="Genomic_DNA"/>
</dbReference>
<evidence type="ECO:0000259" key="3">
    <source>
        <dbReference type="Pfam" id="PF09811"/>
    </source>
</evidence>
<feature type="region of interest" description="Disordered" evidence="2">
    <location>
        <begin position="85"/>
        <end position="120"/>
    </location>
</feature>